<reference evidence="1 2" key="1">
    <citation type="submission" date="2023-02" db="EMBL/GenBank/DDBJ databases">
        <title>Genome sequence of Sphingomonas naphthae.</title>
        <authorList>
            <person name="Kim S."/>
            <person name="Heo J."/>
            <person name="Kwon S.-W."/>
        </authorList>
    </citation>
    <scope>NUCLEOTIDE SEQUENCE [LARGE SCALE GENOMIC DNA]</scope>
    <source>
        <strain evidence="1 2">KACC 18716</strain>
    </source>
</reference>
<dbReference type="Proteomes" id="UP001220395">
    <property type="component" value="Chromosome"/>
</dbReference>
<accession>A0ABY7TQ13</accession>
<dbReference type="RefSeq" id="WP_273690541.1">
    <property type="nucleotide sequence ID" value="NZ_CP117411.1"/>
</dbReference>
<dbReference type="Gene3D" id="2.60.40.2700">
    <property type="match status" value="1"/>
</dbReference>
<sequence length="104" mass="10350">MARSARRSRGFVCVPKFSVAPSITGTAKSGQTLTGASGTIVDGVIAARQWRRNGVAISGATAATYVLQAADIGTVTTLAVTATNARNGANTVTAVSAPTATVIA</sequence>
<name>A0ABY7TQ13_9SPHN</name>
<evidence type="ECO:0000313" key="1">
    <source>
        <dbReference type="EMBL" id="WCT75030.1"/>
    </source>
</evidence>
<keyword evidence="2" id="KW-1185">Reference proteome</keyword>
<organism evidence="1 2">
    <name type="scientific">Sphingomonas naphthae</name>
    <dbReference type="NCBI Taxonomy" id="1813468"/>
    <lineage>
        <taxon>Bacteria</taxon>
        <taxon>Pseudomonadati</taxon>
        <taxon>Pseudomonadota</taxon>
        <taxon>Alphaproteobacteria</taxon>
        <taxon>Sphingomonadales</taxon>
        <taxon>Sphingomonadaceae</taxon>
        <taxon>Sphingomonas</taxon>
    </lineage>
</organism>
<protein>
    <recommendedName>
        <fullName evidence="3">Head decoration protein</fullName>
    </recommendedName>
</protein>
<evidence type="ECO:0008006" key="3">
    <source>
        <dbReference type="Google" id="ProtNLM"/>
    </source>
</evidence>
<gene>
    <name evidence="1" type="ORF">PQ455_07395</name>
</gene>
<dbReference type="EMBL" id="CP117411">
    <property type="protein sequence ID" value="WCT75030.1"/>
    <property type="molecule type" value="Genomic_DNA"/>
</dbReference>
<evidence type="ECO:0000313" key="2">
    <source>
        <dbReference type="Proteomes" id="UP001220395"/>
    </source>
</evidence>
<proteinExistence type="predicted"/>